<comment type="caution">
    <text evidence="1">The sequence shown here is derived from an EMBL/GenBank/DDBJ whole genome shotgun (WGS) entry which is preliminary data.</text>
</comment>
<sequence length="348" mass="39924">MSQGSLLARLPEELLLLIFEVCGQPSSSDRGDRNRHPVPEHIRTIQSLRLTCRQFYRISSPLLIPSIRIDFRQSSIDRLRHVSNHPLISRGIRSIKIMLDVFSPRLPHPCFFQRCLGAIMGDDTRSNGVYSCNGRDPTVRQAMEISKRLQNRAVSWGGLNKERLLACSKFERVVVVNTRRAYTLYVEHFRRQGDLCERRDYYRGAISPFPVIIAGAIAQMSGRRARSVEFVSTHRDTQGAFLRKARACPSASSWENFFEPLVLQVTHVRRDAHFRRHPDRYAKFVRDMILQFSTALQSVQNLRISDVSFDLESQVYPTSNDLIPALTSAFQPFQPKTLSFIGQMDRSG</sequence>
<evidence type="ECO:0008006" key="3">
    <source>
        <dbReference type="Google" id="ProtNLM"/>
    </source>
</evidence>
<gene>
    <name evidence="1" type="ORF">QBC37DRAFT_91562</name>
</gene>
<reference evidence="1" key="1">
    <citation type="journal article" date="2023" name="Mol. Phylogenet. Evol.">
        <title>Genome-scale phylogeny and comparative genomics of the fungal order Sordariales.</title>
        <authorList>
            <person name="Hensen N."/>
            <person name="Bonometti L."/>
            <person name="Westerberg I."/>
            <person name="Brannstrom I.O."/>
            <person name="Guillou S."/>
            <person name="Cros-Aarteil S."/>
            <person name="Calhoun S."/>
            <person name="Haridas S."/>
            <person name="Kuo A."/>
            <person name="Mondo S."/>
            <person name="Pangilinan J."/>
            <person name="Riley R."/>
            <person name="LaButti K."/>
            <person name="Andreopoulos B."/>
            <person name="Lipzen A."/>
            <person name="Chen C."/>
            <person name="Yan M."/>
            <person name="Daum C."/>
            <person name="Ng V."/>
            <person name="Clum A."/>
            <person name="Steindorff A."/>
            <person name="Ohm R.A."/>
            <person name="Martin F."/>
            <person name="Silar P."/>
            <person name="Natvig D.O."/>
            <person name="Lalanne C."/>
            <person name="Gautier V."/>
            <person name="Ament-Velasquez S.L."/>
            <person name="Kruys A."/>
            <person name="Hutchinson M.I."/>
            <person name="Powell A.J."/>
            <person name="Barry K."/>
            <person name="Miller A.N."/>
            <person name="Grigoriev I.V."/>
            <person name="Debuchy R."/>
            <person name="Gladieux P."/>
            <person name="Hiltunen Thoren M."/>
            <person name="Johannesson H."/>
        </authorList>
    </citation>
    <scope>NUCLEOTIDE SEQUENCE</scope>
    <source>
        <strain evidence="1">PSN293</strain>
    </source>
</reference>
<organism evidence="1 2">
    <name type="scientific">Rhypophila decipiens</name>
    <dbReference type="NCBI Taxonomy" id="261697"/>
    <lineage>
        <taxon>Eukaryota</taxon>
        <taxon>Fungi</taxon>
        <taxon>Dikarya</taxon>
        <taxon>Ascomycota</taxon>
        <taxon>Pezizomycotina</taxon>
        <taxon>Sordariomycetes</taxon>
        <taxon>Sordariomycetidae</taxon>
        <taxon>Sordariales</taxon>
        <taxon>Naviculisporaceae</taxon>
        <taxon>Rhypophila</taxon>
    </lineage>
</organism>
<name>A0AAN6YED4_9PEZI</name>
<reference evidence="1" key="2">
    <citation type="submission" date="2023-05" db="EMBL/GenBank/DDBJ databases">
        <authorList>
            <consortium name="Lawrence Berkeley National Laboratory"/>
            <person name="Steindorff A."/>
            <person name="Hensen N."/>
            <person name="Bonometti L."/>
            <person name="Westerberg I."/>
            <person name="Brannstrom I.O."/>
            <person name="Guillou S."/>
            <person name="Cros-Aarteil S."/>
            <person name="Calhoun S."/>
            <person name="Haridas S."/>
            <person name="Kuo A."/>
            <person name="Mondo S."/>
            <person name="Pangilinan J."/>
            <person name="Riley R."/>
            <person name="Labutti K."/>
            <person name="Andreopoulos B."/>
            <person name="Lipzen A."/>
            <person name="Chen C."/>
            <person name="Yanf M."/>
            <person name="Daum C."/>
            <person name="Ng V."/>
            <person name="Clum A."/>
            <person name="Ohm R."/>
            <person name="Martin F."/>
            <person name="Silar P."/>
            <person name="Natvig D."/>
            <person name="Lalanne C."/>
            <person name="Gautier V."/>
            <person name="Ament-Velasquez S.L."/>
            <person name="Kruys A."/>
            <person name="Hutchinson M.I."/>
            <person name="Powell A.J."/>
            <person name="Barry K."/>
            <person name="Miller A.N."/>
            <person name="Grigoriev I.V."/>
            <person name="Debuchy R."/>
            <person name="Gladieux P."/>
            <person name="Thoren M.H."/>
            <person name="Johannesson H."/>
        </authorList>
    </citation>
    <scope>NUCLEOTIDE SEQUENCE</scope>
    <source>
        <strain evidence="1">PSN293</strain>
    </source>
</reference>
<dbReference type="AlphaFoldDB" id="A0AAN6YED4"/>
<evidence type="ECO:0000313" key="2">
    <source>
        <dbReference type="Proteomes" id="UP001301769"/>
    </source>
</evidence>
<accession>A0AAN6YED4</accession>
<proteinExistence type="predicted"/>
<evidence type="ECO:0000313" key="1">
    <source>
        <dbReference type="EMBL" id="KAK4216511.1"/>
    </source>
</evidence>
<dbReference type="Proteomes" id="UP001301769">
    <property type="component" value="Unassembled WGS sequence"/>
</dbReference>
<dbReference type="EMBL" id="MU858068">
    <property type="protein sequence ID" value="KAK4216511.1"/>
    <property type="molecule type" value="Genomic_DNA"/>
</dbReference>
<protein>
    <recommendedName>
        <fullName evidence="3">F-box domain-containing protein</fullName>
    </recommendedName>
</protein>
<keyword evidence="2" id="KW-1185">Reference proteome</keyword>